<keyword evidence="2" id="KW-1185">Reference proteome</keyword>
<comment type="caution">
    <text evidence="1">The sequence shown here is derived from an EMBL/GenBank/DDBJ whole genome shotgun (WGS) entry which is preliminary data.</text>
</comment>
<accession>A0ACB8TDF2</accession>
<evidence type="ECO:0000313" key="2">
    <source>
        <dbReference type="Proteomes" id="UP000814140"/>
    </source>
</evidence>
<dbReference type="Proteomes" id="UP000814140">
    <property type="component" value="Unassembled WGS sequence"/>
</dbReference>
<name>A0ACB8TDF2_9AGAM</name>
<protein>
    <submittedName>
        <fullName evidence="1">Uncharacterized protein</fullName>
    </submittedName>
</protein>
<sequence>MPIIRLHITMSQAQGVRRAHQDHRYIRPSSTSRNPSCAHPSSFPSFPFSSRSGHLGCFPSIPPALDFPRSLILRRLFTPSIFVTPPNPLPIMRSSTVALTLALAISAAAAPTPTRRTIASTVEDGIKDIEPIAKKLEPLLPLAAAFFKREVEGLYTRSSAPPSSGNKAPPKPPSTPPAKPSSKPPSRREELLEGLYERSSAPPSSGNKAPPKPPSTPPAKPSSKPPSRRDESLYERSSAPPSSGNKAPPKPPSTPPAKPSSKPPSRYVCF</sequence>
<evidence type="ECO:0000313" key="1">
    <source>
        <dbReference type="EMBL" id="KAI0066368.1"/>
    </source>
</evidence>
<proteinExistence type="predicted"/>
<reference evidence="1" key="1">
    <citation type="submission" date="2021-03" db="EMBL/GenBank/DDBJ databases">
        <authorList>
            <consortium name="DOE Joint Genome Institute"/>
            <person name="Ahrendt S."/>
            <person name="Looney B.P."/>
            <person name="Miyauchi S."/>
            <person name="Morin E."/>
            <person name="Drula E."/>
            <person name="Courty P.E."/>
            <person name="Chicoki N."/>
            <person name="Fauchery L."/>
            <person name="Kohler A."/>
            <person name="Kuo A."/>
            <person name="Labutti K."/>
            <person name="Pangilinan J."/>
            <person name="Lipzen A."/>
            <person name="Riley R."/>
            <person name="Andreopoulos W."/>
            <person name="He G."/>
            <person name="Johnson J."/>
            <person name="Barry K.W."/>
            <person name="Grigoriev I.V."/>
            <person name="Nagy L."/>
            <person name="Hibbett D."/>
            <person name="Henrissat B."/>
            <person name="Matheny P.B."/>
            <person name="Labbe J."/>
            <person name="Martin F."/>
        </authorList>
    </citation>
    <scope>NUCLEOTIDE SEQUENCE</scope>
    <source>
        <strain evidence="1">HHB10654</strain>
    </source>
</reference>
<dbReference type="EMBL" id="MU277193">
    <property type="protein sequence ID" value="KAI0066368.1"/>
    <property type="molecule type" value="Genomic_DNA"/>
</dbReference>
<reference evidence="1" key="2">
    <citation type="journal article" date="2022" name="New Phytol.">
        <title>Evolutionary transition to the ectomycorrhizal habit in the genomes of a hyperdiverse lineage of mushroom-forming fungi.</title>
        <authorList>
            <person name="Looney B."/>
            <person name="Miyauchi S."/>
            <person name="Morin E."/>
            <person name="Drula E."/>
            <person name="Courty P.E."/>
            <person name="Kohler A."/>
            <person name="Kuo A."/>
            <person name="LaButti K."/>
            <person name="Pangilinan J."/>
            <person name="Lipzen A."/>
            <person name="Riley R."/>
            <person name="Andreopoulos W."/>
            <person name="He G."/>
            <person name="Johnson J."/>
            <person name="Nolan M."/>
            <person name="Tritt A."/>
            <person name="Barry K.W."/>
            <person name="Grigoriev I.V."/>
            <person name="Nagy L.G."/>
            <person name="Hibbett D."/>
            <person name="Henrissat B."/>
            <person name="Matheny P.B."/>
            <person name="Labbe J."/>
            <person name="Martin F.M."/>
        </authorList>
    </citation>
    <scope>NUCLEOTIDE SEQUENCE</scope>
    <source>
        <strain evidence="1">HHB10654</strain>
    </source>
</reference>
<gene>
    <name evidence="1" type="ORF">BV25DRAFT_1531629</name>
</gene>
<organism evidence="1 2">
    <name type="scientific">Artomyces pyxidatus</name>
    <dbReference type="NCBI Taxonomy" id="48021"/>
    <lineage>
        <taxon>Eukaryota</taxon>
        <taxon>Fungi</taxon>
        <taxon>Dikarya</taxon>
        <taxon>Basidiomycota</taxon>
        <taxon>Agaricomycotina</taxon>
        <taxon>Agaricomycetes</taxon>
        <taxon>Russulales</taxon>
        <taxon>Auriscalpiaceae</taxon>
        <taxon>Artomyces</taxon>
    </lineage>
</organism>